<feature type="signal peptide" evidence="1">
    <location>
        <begin position="1"/>
        <end position="23"/>
    </location>
</feature>
<organism evidence="2 3">
    <name type="scientific">Actinidia rufa</name>
    <dbReference type="NCBI Taxonomy" id="165716"/>
    <lineage>
        <taxon>Eukaryota</taxon>
        <taxon>Viridiplantae</taxon>
        <taxon>Streptophyta</taxon>
        <taxon>Embryophyta</taxon>
        <taxon>Tracheophyta</taxon>
        <taxon>Spermatophyta</taxon>
        <taxon>Magnoliopsida</taxon>
        <taxon>eudicotyledons</taxon>
        <taxon>Gunneridae</taxon>
        <taxon>Pentapetalae</taxon>
        <taxon>asterids</taxon>
        <taxon>Ericales</taxon>
        <taxon>Actinidiaceae</taxon>
        <taxon>Actinidia</taxon>
    </lineage>
</organism>
<evidence type="ECO:0000256" key="1">
    <source>
        <dbReference type="SAM" id="SignalP"/>
    </source>
</evidence>
<proteinExistence type="predicted"/>
<keyword evidence="3" id="KW-1185">Reference proteome</keyword>
<comment type="caution">
    <text evidence="2">The sequence shown here is derived from an EMBL/GenBank/DDBJ whole genome shotgun (WGS) entry which is preliminary data.</text>
</comment>
<gene>
    <name evidence="2" type="ORF">Acr_05g0000930</name>
</gene>
<name>A0A7J0EJ11_9ERIC</name>
<sequence length="92" mass="10450">MPPITVNSFEILNVILMIFVGHGQRGHQGWDANGMGVTAGGIQRWGSYWSGQRWSWPTGRGGDQRWELPEVRTRGGDGRRVWPEMVGEEREK</sequence>
<dbReference type="AlphaFoldDB" id="A0A7J0EJ11"/>
<evidence type="ECO:0000313" key="3">
    <source>
        <dbReference type="Proteomes" id="UP000585474"/>
    </source>
</evidence>
<dbReference type="Proteomes" id="UP000585474">
    <property type="component" value="Unassembled WGS sequence"/>
</dbReference>
<accession>A0A7J0EJ11</accession>
<dbReference type="EMBL" id="BJWL01000005">
    <property type="protein sequence ID" value="GFY86454.1"/>
    <property type="molecule type" value="Genomic_DNA"/>
</dbReference>
<feature type="chain" id="PRO_5029453541" evidence="1">
    <location>
        <begin position="24"/>
        <end position="92"/>
    </location>
</feature>
<keyword evidence="1" id="KW-0732">Signal</keyword>
<evidence type="ECO:0000313" key="2">
    <source>
        <dbReference type="EMBL" id="GFY86454.1"/>
    </source>
</evidence>
<protein>
    <submittedName>
        <fullName evidence="2">Uncharacterized protein</fullName>
    </submittedName>
</protein>
<reference evidence="2 3" key="1">
    <citation type="submission" date="2019-07" db="EMBL/GenBank/DDBJ databases">
        <title>De Novo Assembly of kiwifruit Actinidia rufa.</title>
        <authorList>
            <person name="Sugita-Konishi S."/>
            <person name="Sato K."/>
            <person name="Mori E."/>
            <person name="Abe Y."/>
            <person name="Kisaki G."/>
            <person name="Hamano K."/>
            <person name="Suezawa K."/>
            <person name="Otani M."/>
            <person name="Fukuda T."/>
            <person name="Manabe T."/>
            <person name="Gomi K."/>
            <person name="Tabuchi M."/>
            <person name="Akimitsu K."/>
            <person name="Kataoka I."/>
        </authorList>
    </citation>
    <scope>NUCLEOTIDE SEQUENCE [LARGE SCALE GENOMIC DNA]</scope>
    <source>
        <strain evidence="3">cv. Fuchu</strain>
    </source>
</reference>